<keyword evidence="3" id="KW-1185">Reference proteome</keyword>
<proteinExistence type="predicted"/>
<organism evidence="2 3">
    <name type="scientific">Candidatus Magnetobacterium casense</name>
    <dbReference type="NCBI Taxonomy" id="1455061"/>
    <lineage>
        <taxon>Bacteria</taxon>
        <taxon>Pseudomonadati</taxon>
        <taxon>Nitrospirota</taxon>
        <taxon>Thermodesulfovibrionia</taxon>
        <taxon>Thermodesulfovibrionales</taxon>
        <taxon>Candidatus Magnetobacteriaceae</taxon>
        <taxon>Candidatus Magnetobacterium</taxon>
    </lineage>
</organism>
<evidence type="ECO:0000313" key="3">
    <source>
        <dbReference type="Proteomes" id="UP001196980"/>
    </source>
</evidence>
<comment type="caution">
    <text evidence="2">The sequence shown here is derived from an EMBL/GenBank/DDBJ whole genome shotgun (WGS) entry which is preliminary data.</text>
</comment>
<evidence type="ECO:0008006" key="4">
    <source>
        <dbReference type="Google" id="ProtNLM"/>
    </source>
</evidence>
<accession>A0ABS6RX70</accession>
<feature type="chain" id="PRO_5047448667" description="Secreted protein" evidence="1">
    <location>
        <begin position="21"/>
        <end position="169"/>
    </location>
</feature>
<dbReference type="RefSeq" id="WP_218251645.1">
    <property type="nucleotide sequence ID" value="NZ_JABXWD010000067.1"/>
</dbReference>
<evidence type="ECO:0000313" key="2">
    <source>
        <dbReference type="EMBL" id="MBV6341032.1"/>
    </source>
</evidence>
<evidence type="ECO:0000256" key="1">
    <source>
        <dbReference type="SAM" id="SignalP"/>
    </source>
</evidence>
<gene>
    <name evidence="2" type="ORF">HWQ67_05495</name>
</gene>
<name>A0ABS6RX70_9BACT</name>
<protein>
    <recommendedName>
        <fullName evidence="4">Secreted protein</fullName>
    </recommendedName>
</protein>
<sequence length="169" mass="17679">MKKVFAVFVAFVFIASLAYATATQETLDARAVPVSMYGKTAGGTVTGLVVSASGGLTPAPAGTVVSEYTTVALTAAAADYTTSVSDDWKMEWVTVKASEAITETVTIKIVSDYSTTHNTTIASQALVAETDFYYHPDGGLVLQDGDEIEVTVTNNNTTGSVYVAIQGQE</sequence>
<feature type="signal peptide" evidence="1">
    <location>
        <begin position="1"/>
        <end position="20"/>
    </location>
</feature>
<dbReference type="Proteomes" id="UP001196980">
    <property type="component" value="Unassembled WGS sequence"/>
</dbReference>
<keyword evidence="1" id="KW-0732">Signal</keyword>
<dbReference type="EMBL" id="JABXWD010000067">
    <property type="protein sequence ID" value="MBV6341032.1"/>
    <property type="molecule type" value="Genomic_DNA"/>
</dbReference>
<reference evidence="2 3" key="1">
    <citation type="journal article" date="2020" name="J Geophys Res Biogeosci">
        <title>Magnetotaxis as an Adaptation to Enable Bacterial Shuttling of Microbial Sulfur and Sulfur Cycling Across Aquatic Oxic#Anoxic Interfaces.</title>
        <authorList>
            <person name="Li J."/>
            <person name="Liu P."/>
            <person name="Wang J."/>
            <person name="Roberts A.P."/>
            <person name="Pan Y."/>
        </authorList>
    </citation>
    <scope>NUCLEOTIDE SEQUENCE [LARGE SCALE GENOMIC DNA]</scope>
    <source>
        <strain evidence="2 3">MYR-1_YQ</strain>
    </source>
</reference>